<comment type="caution">
    <text evidence="4">The sequence shown here is derived from an EMBL/GenBank/DDBJ whole genome shotgun (WGS) entry which is preliminary data.</text>
</comment>
<feature type="compositionally biased region" description="Basic and acidic residues" evidence="1">
    <location>
        <begin position="624"/>
        <end position="639"/>
    </location>
</feature>
<evidence type="ECO:0000313" key="5">
    <source>
        <dbReference type="Proteomes" id="UP000224006"/>
    </source>
</evidence>
<evidence type="ECO:0000313" key="4">
    <source>
        <dbReference type="EMBL" id="PFH37828.1"/>
    </source>
</evidence>
<accession>A0A2A9MH24</accession>
<dbReference type="OrthoDB" id="331684at2759"/>
<dbReference type="Gene3D" id="1.10.510.10">
    <property type="entry name" value="Transferase(Phosphotransferase) domain 1"/>
    <property type="match status" value="2"/>
</dbReference>
<feature type="compositionally biased region" description="Pro residues" evidence="1">
    <location>
        <begin position="852"/>
        <end position="869"/>
    </location>
</feature>
<dbReference type="InterPro" id="IPR000719">
    <property type="entry name" value="Prot_kinase_dom"/>
</dbReference>
<dbReference type="PROSITE" id="PS50011">
    <property type="entry name" value="PROTEIN_KINASE_DOM"/>
    <property type="match status" value="1"/>
</dbReference>
<feature type="signal peptide" evidence="2">
    <location>
        <begin position="1"/>
        <end position="26"/>
    </location>
</feature>
<dbReference type="PROSITE" id="PS00108">
    <property type="entry name" value="PROTEIN_KINASE_ST"/>
    <property type="match status" value="1"/>
</dbReference>
<dbReference type="Proteomes" id="UP000224006">
    <property type="component" value="Chromosome I"/>
</dbReference>
<dbReference type="Pfam" id="PF00069">
    <property type="entry name" value="Pkinase"/>
    <property type="match status" value="2"/>
</dbReference>
<feature type="region of interest" description="Disordered" evidence="1">
    <location>
        <begin position="350"/>
        <end position="390"/>
    </location>
</feature>
<dbReference type="KEGG" id="bbes:BESB_001700"/>
<feature type="compositionally biased region" description="Low complexity" evidence="1">
    <location>
        <begin position="506"/>
        <end position="517"/>
    </location>
</feature>
<feature type="region of interest" description="Disordered" evidence="1">
    <location>
        <begin position="33"/>
        <end position="64"/>
    </location>
</feature>
<dbReference type="InterPro" id="IPR008271">
    <property type="entry name" value="Ser/Thr_kinase_AS"/>
</dbReference>
<organism evidence="4 5">
    <name type="scientific">Besnoitia besnoiti</name>
    <name type="common">Apicomplexan protozoan</name>
    <dbReference type="NCBI Taxonomy" id="94643"/>
    <lineage>
        <taxon>Eukaryota</taxon>
        <taxon>Sar</taxon>
        <taxon>Alveolata</taxon>
        <taxon>Apicomplexa</taxon>
        <taxon>Conoidasida</taxon>
        <taxon>Coccidia</taxon>
        <taxon>Eucoccidiorida</taxon>
        <taxon>Eimeriorina</taxon>
        <taxon>Sarcocystidae</taxon>
        <taxon>Besnoitia</taxon>
    </lineage>
</organism>
<feature type="region of interest" description="Disordered" evidence="1">
    <location>
        <begin position="850"/>
        <end position="931"/>
    </location>
</feature>
<dbReference type="SUPFAM" id="SSF56112">
    <property type="entry name" value="Protein kinase-like (PK-like)"/>
    <property type="match status" value="1"/>
</dbReference>
<name>A0A2A9MH24_BESBE</name>
<feature type="compositionally biased region" description="Basic and acidic residues" evidence="1">
    <location>
        <begin position="890"/>
        <end position="916"/>
    </location>
</feature>
<dbReference type="VEuPathDB" id="ToxoDB:BESB_001700"/>
<dbReference type="EMBL" id="NWUJ01000001">
    <property type="protein sequence ID" value="PFH37828.1"/>
    <property type="molecule type" value="Genomic_DNA"/>
</dbReference>
<feature type="compositionally biased region" description="Basic and acidic residues" evidence="1">
    <location>
        <begin position="714"/>
        <end position="736"/>
    </location>
</feature>
<dbReference type="RefSeq" id="XP_029221837.1">
    <property type="nucleotide sequence ID" value="XM_029358925.1"/>
</dbReference>
<reference evidence="4 5" key="1">
    <citation type="submission" date="2017-09" db="EMBL/GenBank/DDBJ databases">
        <title>Genome sequencing of Besnoitia besnoiti strain Bb-Ger1.</title>
        <authorList>
            <person name="Schares G."/>
            <person name="Venepally P."/>
            <person name="Lorenzi H.A."/>
        </authorList>
    </citation>
    <scope>NUCLEOTIDE SEQUENCE [LARGE SCALE GENOMIC DNA]</scope>
    <source>
        <strain evidence="4 5">Bb-Ger1</strain>
    </source>
</reference>
<evidence type="ECO:0000259" key="3">
    <source>
        <dbReference type="PROSITE" id="PS50011"/>
    </source>
</evidence>
<sequence>MLTSVDSLWLLLESAFCFCWTSTTRTRRIMAGAAPRAASPSASRSVSRSPLPSPVSASPLPTAAAPSASAAGFSGSSSSRSSRAALVAPSGASVAARRSDLFPRGEESGAEIMEVVSSHASLAHAPGPPDDSFSPPSSLLASAFSSCASSLPSEACFLPACHPTTCTCRLELGSCALCPVPCCCLRDSPVSHVSLLEYPLSHRLRVPLGGRDPEGGEEGDLGASLAFSVSSFQTSAWSAASAASPGGAAEFGLDLASESERKSATLFLPGALLCSPVGESPAGVSSQICPFSCLAPPLPGSGGAGLVASGDVRVPSWRGARRLNRGKLSAKATASRSSFLLQAETEKARAATDASGSSVSPLSTRSPFSPFGRGAGAPLGGRDGAAAQPPKTAFASASLPALHSSSPAATSAFHARASAATADAASQVRGVSPSASFAALGCDPARADASPFSALSPTPSHAAPPPAPPLSTSFCSPVVPPLPLAGGAGAAAGRPGASQGSGGSAGSSSAAVESTGAAAGGETAGSRAATRSSPCLEPLAERATQDVSVASALAQRRLIDVSGTRVLLFEGLYFGRILHRGFSNTVCFCSWKRPIDISQLPLSVSYVNHRHLLLPSQLAGARGGSEDRGELRDRRRPREEEMCVDVDEEVAADAKPRAAKQEACNKRLAAEPEEARIGDMREEDAEMTEARPFSPSPAPRSPRSACAAAEEGEEGARRERGRREKGEGDRVAAKAEAEEDAKRLVVKVTHKDRLTSSVELLRARHEVLLLQELEHPNVLPLLLAGEDEHEMFMFFDFATCGDLYNITKMKAFDEQVVRHICVQILRALRYIHGNGIIHCDIKPHNLLVFRPPSTPAPESPGAPGTPPAEEPLRAVPSPPLATRSLPVDVPCREGRRSASHDDGDAPQVAKDRKAEREEEMEEEESCAESQSAPAAVSVLDCSNGLAKVPDELDKVVIKVCDFGLAQHVKRGQMIRCDELRGSHGYLAPELLQREPYDERIDLWAVGVIVYTMIGGYEPFYPPSECINGELEFDDRYWGCVSAEAKDFIARLLTRNPRNRMTADEALVHPWISGFR</sequence>
<feature type="compositionally biased region" description="Gly residues" evidence="1">
    <location>
        <begin position="373"/>
        <end position="383"/>
    </location>
</feature>
<proteinExistence type="predicted"/>
<protein>
    <recommendedName>
        <fullName evidence="3">Protein kinase domain-containing protein</fullName>
    </recommendedName>
</protein>
<dbReference type="PANTHER" id="PTHR24347">
    <property type="entry name" value="SERINE/THREONINE-PROTEIN KINASE"/>
    <property type="match status" value="1"/>
</dbReference>
<feature type="compositionally biased region" description="Polar residues" evidence="1">
    <location>
        <begin position="354"/>
        <end position="367"/>
    </location>
</feature>
<dbReference type="AlphaFoldDB" id="A0A2A9MH24"/>
<dbReference type="GO" id="GO:0005524">
    <property type="term" value="F:ATP binding"/>
    <property type="evidence" value="ECO:0007669"/>
    <property type="project" value="InterPro"/>
</dbReference>
<feature type="domain" description="Protein kinase" evidence="3">
    <location>
        <begin position="717"/>
        <end position="1071"/>
    </location>
</feature>
<feature type="chain" id="PRO_5012879927" description="Protein kinase domain-containing protein" evidence="2">
    <location>
        <begin position="27"/>
        <end position="1075"/>
    </location>
</feature>
<feature type="region of interest" description="Disordered" evidence="1">
    <location>
        <begin position="451"/>
        <end position="470"/>
    </location>
</feature>
<feature type="region of interest" description="Disordered" evidence="1">
    <location>
        <begin position="654"/>
        <end position="736"/>
    </location>
</feature>
<evidence type="ECO:0000256" key="1">
    <source>
        <dbReference type="SAM" id="MobiDB-lite"/>
    </source>
</evidence>
<dbReference type="InterPro" id="IPR011009">
    <property type="entry name" value="Kinase-like_dom_sf"/>
</dbReference>
<dbReference type="STRING" id="94643.A0A2A9MH24"/>
<keyword evidence="2" id="KW-0732">Signal</keyword>
<feature type="compositionally biased region" description="Basic and acidic residues" evidence="1">
    <location>
        <begin position="654"/>
        <end position="680"/>
    </location>
</feature>
<dbReference type="GO" id="GO:0004672">
    <property type="term" value="F:protein kinase activity"/>
    <property type="evidence" value="ECO:0007669"/>
    <property type="project" value="InterPro"/>
</dbReference>
<feature type="region of interest" description="Disordered" evidence="1">
    <location>
        <begin position="619"/>
        <end position="639"/>
    </location>
</feature>
<dbReference type="SMART" id="SM00220">
    <property type="entry name" value="S_TKc"/>
    <property type="match status" value="1"/>
</dbReference>
<dbReference type="GeneID" id="40305233"/>
<feature type="compositionally biased region" description="Acidic residues" evidence="1">
    <location>
        <begin position="917"/>
        <end position="926"/>
    </location>
</feature>
<evidence type="ECO:0000256" key="2">
    <source>
        <dbReference type="SAM" id="SignalP"/>
    </source>
</evidence>
<feature type="region of interest" description="Disordered" evidence="1">
    <location>
        <begin position="488"/>
        <end position="532"/>
    </location>
</feature>
<gene>
    <name evidence="4" type="ORF">BESB_001700</name>
</gene>
<keyword evidence="5" id="KW-1185">Reference proteome</keyword>